<dbReference type="FunFam" id="1.10.640.10:FF:000003">
    <property type="entry name" value="chorion peroxidase"/>
    <property type="match status" value="1"/>
</dbReference>
<dbReference type="PANTHER" id="PTHR11475:SF4">
    <property type="entry name" value="CHORION PEROXIDASE"/>
    <property type="match status" value="1"/>
</dbReference>
<dbReference type="InterPro" id="IPR019791">
    <property type="entry name" value="Haem_peroxidase_animal"/>
</dbReference>
<keyword evidence="2" id="KW-0964">Secreted</keyword>
<dbReference type="InterPro" id="IPR037120">
    <property type="entry name" value="Haem_peroxidase_sf_animal"/>
</dbReference>
<evidence type="ECO:0000256" key="8">
    <source>
        <dbReference type="SAM" id="SignalP"/>
    </source>
</evidence>
<feature type="chain" id="PRO_5020039507" evidence="8">
    <location>
        <begin position="21"/>
        <end position="807"/>
    </location>
</feature>
<dbReference type="EMBL" id="GGNE01000351">
    <property type="protein sequence ID" value="MIC88892.1"/>
    <property type="molecule type" value="Transcribed_RNA"/>
</dbReference>
<proteinExistence type="predicted"/>
<evidence type="ECO:0000256" key="6">
    <source>
        <dbReference type="PIRSR" id="PIRSR619791-2"/>
    </source>
</evidence>
<dbReference type="GO" id="GO:0046872">
    <property type="term" value="F:metal ion binding"/>
    <property type="evidence" value="ECO:0007669"/>
    <property type="project" value="UniProtKB-KW"/>
</dbReference>
<reference evidence="9" key="1">
    <citation type="journal article" date="2018" name="Toxicon">
        <title>Venom-gland transcriptomics and venom proteomics of the giant Florida blue centipede, Scolopendra viridis.</title>
        <authorList>
            <person name="Ward M.J."/>
            <person name="Rokyta D.R."/>
        </authorList>
    </citation>
    <scope>NUCLEOTIDE SEQUENCE</scope>
    <source>
        <tissue evidence="9">Venom gland</tissue>
    </source>
</reference>
<keyword evidence="6" id="KW-0479">Metal-binding</keyword>
<evidence type="ECO:0000256" key="2">
    <source>
        <dbReference type="ARBA" id="ARBA00022525"/>
    </source>
</evidence>
<dbReference type="GO" id="GO:0020037">
    <property type="term" value="F:heme binding"/>
    <property type="evidence" value="ECO:0007669"/>
    <property type="project" value="InterPro"/>
</dbReference>
<accession>A0A4D5R9M6</accession>
<dbReference type="GO" id="GO:0005576">
    <property type="term" value="C:extracellular region"/>
    <property type="evidence" value="ECO:0007669"/>
    <property type="project" value="UniProtKB-SubCell"/>
</dbReference>
<dbReference type="GO" id="GO:0006979">
    <property type="term" value="P:response to oxidative stress"/>
    <property type="evidence" value="ECO:0007669"/>
    <property type="project" value="InterPro"/>
</dbReference>
<dbReference type="PRINTS" id="PR00457">
    <property type="entry name" value="ANPEROXIDASE"/>
</dbReference>
<dbReference type="AlphaFoldDB" id="A0A4D5R9M6"/>
<dbReference type="Pfam" id="PF03098">
    <property type="entry name" value="An_peroxidase"/>
    <property type="match status" value="1"/>
</dbReference>
<dbReference type="PANTHER" id="PTHR11475">
    <property type="entry name" value="OXIDASE/PEROXIDASE"/>
    <property type="match status" value="1"/>
</dbReference>
<keyword evidence="5" id="KW-0325">Glycoprotein</keyword>
<dbReference type="PROSITE" id="PS50292">
    <property type="entry name" value="PEROXIDASE_3"/>
    <property type="match status" value="1"/>
</dbReference>
<dbReference type="SUPFAM" id="SSF48113">
    <property type="entry name" value="Heme-dependent peroxidases"/>
    <property type="match status" value="1"/>
</dbReference>
<keyword evidence="3 9" id="KW-0575">Peroxidase</keyword>
<comment type="subcellular location">
    <subcellularLocation>
        <location evidence="1">Secreted</location>
    </subcellularLocation>
</comment>
<dbReference type="CDD" id="cd09823">
    <property type="entry name" value="peroxinectin_like"/>
    <property type="match status" value="1"/>
</dbReference>
<name>A0A4D5R9M6_SCOVI</name>
<evidence type="ECO:0000256" key="1">
    <source>
        <dbReference type="ARBA" id="ARBA00004613"/>
    </source>
</evidence>
<evidence type="ECO:0000256" key="3">
    <source>
        <dbReference type="ARBA" id="ARBA00022559"/>
    </source>
</evidence>
<organism evidence="9">
    <name type="scientific">Scolopendra viridis</name>
    <name type="common">Giant centipede</name>
    <dbReference type="NCBI Taxonomy" id="118503"/>
    <lineage>
        <taxon>Eukaryota</taxon>
        <taxon>Metazoa</taxon>
        <taxon>Ecdysozoa</taxon>
        <taxon>Arthropoda</taxon>
        <taxon>Myriapoda</taxon>
        <taxon>Chilopoda</taxon>
        <taxon>Pleurostigmophora</taxon>
        <taxon>Scolopendromorpha</taxon>
        <taxon>Scolopendridae</taxon>
        <taxon>Scolopendra</taxon>
    </lineage>
</organism>
<dbReference type="GO" id="GO:0004601">
    <property type="term" value="F:peroxidase activity"/>
    <property type="evidence" value="ECO:0007669"/>
    <property type="project" value="UniProtKB-KW"/>
</dbReference>
<sequence length="807" mass="88923">MNIFHIGMLLFVNLMLLTDSTVSSHRSKRQGGGGGGGGGDEGVVFPDSAQQREAPCVSANDAPGVCKALSQCIQLLTDIQNLGRFTCPLATGDEGVCCPNRAPVAEVGGGFAITPPLAGPVSIPAVALPAIQTNDIDTAGVDGNTVLSDRDRLEDALAQRGITIQQGSPEDFHQNFLKTFNTALLLGRSAEVATQTAESLQAKFALTPAQGLGLAQVALDSTQLRNTCPPEPRCPETRYRTVDGSCNNLANKNWGKSFTAFERLLPPDYADGISKPRIARSEGPLPSARLVSATVISDLDRPHPDVTHIFMQYGQFLDHDLTLTPIHRGRNNTAIKCCDPAIIADPTLHHPECFEIEIPNNDPFYAKFQSTCMEFVRSLPAPRPSCNLGPREQMNQLTAFIDGSMIYGSKEDDASALRTLQQGKLKSGSCNGRQFLPFSQQGQSACGRPDLTFIAGDTRVNEVNQLAMLQTVFLRLHNRIADELSRINNWNDEQLYQESRRIVGAILQHITYNEFLPVLLGFNTMQTFNLLPKDSGFSNDYNPRINPSVLNEFTAAAYRLHTLVQATEELHDDSGNIVDGTPLRNAFGRPGKLASPGNLDHFIRGGSTQRCQEFDNFLTRELTNHLFQGNARFGLDLAALNIQRGRDHGLRPYNDYRRFCGLQEAKTFDDLDQFLVNGAGALIRTIYRSVDDVDLWVAGTSERPLLGAVVGPTFACIIGEQFKRTKQGDRFWYENGRQQPSFSEAQLIEIRKISLARVLCDNSDDVKNIQPLVFLKPDDLNKKTPCTSTSIPFMDLTKWRNEPIWAK</sequence>
<feature type="binding site" description="axial binding residue" evidence="6">
    <location>
        <position position="561"/>
    </location>
    <ligand>
        <name>heme b</name>
        <dbReference type="ChEBI" id="CHEBI:60344"/>
    </ligand>
    <ligandPart>
        <name>Fe</name>
        <dbReference type="ChEBI" id="CHEBI:18248"/>
    </ligandPart>
</feature>
<keyword evidence="4 8" id="KW-0732">Signal</keyword>
<evidence type="ECO:0000256" key="4">
    <source>
        <dbReference type="ARBA" id="ARBA00022729"/>
    </source>
</evidence>
<keyword evidence="6" id="KW-0349">Heme</keyword>
<feature type="region of interest" description="Disordered" evidence="7">
    <location>
        <begin position="25"/>
        <end position="46"/>
    </location>
</feature>
<evidence type="ECO:0000313" key="9">
    <source>
        <dbReference type="EMBL" id="MIC88892.1"/>
    </source>
</evidence>
<keyword evidence="6" id="KW-0408">Iron</keyword>
<keyword evidence="3 9" id="KW-0560">Oxidoreductase</keyword>
<protein>
    <submittedName>
        <fullName evidence="9">Chorion peroxidase</fullName>
    </submittedName>
</protein>
<feature type="compositionally biased region" description="Gly residues" evidence="7">
    <location>
        <begin position="30"/>
        <end position="41"/>
    </location>
</feature>
<evidence type="ECO:0000256" key="5">
    <source>
        <dbReference type="ARBA" id="ARBA00023180"/>
    </source>
</evidence>
<dbReference type="Gene3D" id="1.10.640.10">
    <property type="entry name" value="Haem peroxidase domain superfamily, animal type"/>
    <property type="match status" value="1"/>
</dbReference>
<dbReference type="InterPro" id="IPR010255">
    <property type="entry name" value="Haem_peroxidase_sf"/>
</dbReference>
<feature type="signal peptide" evidence="8">
    <location>
        <begin position="1"/>
        <end position="20"/>
    </location>
</feature>
<evidence type="ECO:0000256" key="7">
    <source>
        <dbReference type="SAM" id="MobiDB-lite"/>
    </source>
</evidence>